<evidence type="ECO:0000259" key="10">
    <source>
        <dbReference type="PROSITE" id="PS50893"/>
    </source>
</evidence>
<feature type="transmembrane region" description="Helical" evidence="9">
    <location>
        <begin position="108"/>
        <end position="124"/>
    </location>
</feature>
<keyword evidence="7 9" id="KW-1133">Transmembrane helix</keyword>
<dbReference type="CDD" id="cd06581">
    <property type="entry name" value="TM_PBP1_LivM_like"/>
    <property type="match status" value="1"/>
</dbReference>
<feature type="transmembrane region" description="Helical" evidence="9">
    <location>
        <begin position="276"/>
        <end position="301"/>
    </location>
</feature>
<keyword evidence="5" id="KW-0547">Nucleotide-binding</keyword>
<protein>
    <submittedName>
        <fullName evidence="11">ATP-binding cassette domain-containing protein</fullName>
    </submittedName>
</protein>
<dbReference type="InterPro" id="IPR003439">
    <property type="entry name" value="ABC_transporter-like_ATP-bd"/>
</dbReference>
<dbReference type="InterPro" id="IPR043428">
    <property type="entry name" value="LivM-like"/>
</dbReference>
<dbReference type="Pfam" id="PF00005">
    <property type="entry name" value="ABC_tran"/>
    <property type="match status" value="1"/>
</dbReference>
<evidence type="ECO:0000313" key="12">
    <source>
        <dbReference type="Proteomes" id="UP001606210"/>
    </source>
</evidence>
<feature type="transmembrane region" description="Helical" evidence="9">
    <location>
        <begin position="246"/>
        <end position="269"/>
    </location>
</feature>
<feature type="transmembrane region" description="Helical" evidence="9">
    <location>
        <begin position="155"/>
        <end position="174"/>
    </location>
</feature>
<dbReference type="CDD" id="cd03219">
    <property type="entry name" value="ABC_Mj1267_LivG_branched"/>
    <property type="match status" value="1"/>
</dbReference>
<gene>
    <name evidence="11" type="ORF">ACG00Y_12225</name>
</gene>
<feature type="domain" description="ABC transporter" evidence="10">
    <location>
        <begin position="344"/>
        <end position="589"/>
    </location>
</feature>
<evidence type="ECO:0000256" key="9">
    <source>
        <dbReference type="SAM" id="Phobius"/>
    </source>
</evidence>
<keyword evidence="6 11" id="KW-0067">ATP-binding</keyword>
<evidence type="ECO:0000313" key="11">
    <source>
        <dbReference type="EMBL" id="MFG6430685.1"/>
    </source>
</evidence>
<dbReference type="SUPFAM" id="SSF52540">
    <property type="entry name" value="P-loop containing nucleoside triphosphate hydrolases"/>
    <property type="match status" value="1"/>
</dbReference>
<dbReference type="InterPro" id="IPR003593">
    <property type="entry name" value="AAA+_ATPase"/>
</dbReference>
<feature type="transmembrane region" description="Helical" evidence="9">
    <location>
        <begin position="208"/>
        <end position="226"/>
    </location>
</feature>
<dbReference type="InterPro" id="IPR032823">
    <property type="entry name" value="BCA_ABC_TP_C"/>
</dbReference>
<evidence type="ECO:0000256" key="5">
    <source>
        <dbReference type="ARBA" id="ARBA00022741"/>
    </source>
</evidence>
<evidence type="ECO:0000256" key="1">
    <source>
        <dbReference type="ARBA" id="ARBA00004651"/>
    </source>
</evidence>
<keyword evidence="4 9" id="KW-0812">Transmembrane</keyword>
<dbReference type="EMBL" id="JBIGHV010000004">
    <property type="protein sequence ID" value="MFG6430685.1"/>
    <property type="molecule type" value="Genomic_DNA"/>
</dbReference>
<keyword evidence="12" id="KW-1185">Reference proteome</keyword>
<dbReference type="RefSeq" id="WP_394479124.1">
    <property type="nucleotide sequence ID" value="NZ_JBIGHV010000004.1"/>
</dbReference>
<dbReference type="InterPro" id="IPR051120">
    <property type="entry name" value="ABC_AA/LPS_Transport"/>
</dbReference>
<sequence>MTRTHLSVAAAVLVFVLPFAPVPDFWITQLNYIGLFSLVVLGLVLLTGVGGLTSFGQAAFAGIGAYATAYLSTTLGLSPWLGLGAGLAITLVLALVIGLLTLRMSGHYLPLATICWCLALYYLVGNLEALGKYDGLLGLPAVQLGDFSFQSERRIYLLIWLAAMLAALGVTRLLDSRPGRIMRALNTNRGGGATMPEAMGASTFRYKLTMFVIAALLASVSGWLYAHMQRSVNPSPFGIKFGIEYLFMAVLGGIGTVGGAFTGAALVKLAEDQLKVWLPVVFGGSGNYEIIVFGVVLVLVLRFAPDGLWPLIARWLPAKRQRVVDESAPALSSRKHPERGAPLLEVRAIRKQFGGLVAVNDISFAIRAGDIVGLIGPNGAGKSTTFNLVSGVLPLTSGEVELLGQRVDGRSSREIARAGLSRTFQHVKLVPDMTVLENVALGTYLRTKTGTVRAMLGLNAAEEAQARAEAMRQLRRIGLETQAHELAGNLALGPQRLVEIARALASDPSLLLLDEPAAGLRHKEKEALAEVLRQLKAEGLSLLLVEHDMDFVMKLTDRIVVMEFGRWLMEGTPAEVQASPAVRAAYLGADE</sequence>
<keyword evidence="2" id="KW-0813">Transport</keyword>
<dbReference type="PANTHER" id="PTHR45772:SF2">
    <property type="entry name" value="ABC TRANSPORTER ATP-BINDING PROTEIN"/>
    <property type="match status" value="1"/>
</dbReference>
<name>A0ABW7F2F3_9BURK</name>
<dbReference type="GO" id="GO:0005524">
    <property type="term" value="F:ATP binding"/>
    <property type="evidence" value="ECO:0007669"/>
    <property type="project" value="UniProtKB-KW"/>
</dbReference>
<dbReference type="InterPro" id="IPR001851">
    <property type="entry name" value="ABC_transp_permease"/>
</dbReference>
<feature type="transmembrane region" description="Helical" evidence="9">
    <location>
        <begin position="59"/>
        <end position="77"/>
    </location>
</feature>
<dbReference type="Gene3D" id="3.40.50.300">
    <property type="entry name" value="P-loop containing nucleotide triphosphate hydrolases"/>
    <property type="match status" value="1"/>
</dbReference>
<dbReference type="Pfam" id="PF12399">
    <property type="entry name" value="BCA_ABC_TP_C"/>
    <property type="match status" value="1"/>
</dbReference>
<evidence type="ECO:0000256" key="8">
    <source>
        <dbReference type="ARBA" id="ARBA00023136"/>
    </source>
</evidence>
<feature type="transmembrane region" description="Helical" evidence="9">
    <location>
        <begin position="83"/>
        <end position="101"/>
    </location>
</feature>
<dbReference type="Pfam" id="PF02653">
    <property type="entry name" value="BPD_transp_2"/>
    <property type="match status" value="1"/>
</dbReference>
<reference evidence="11 12" key="1">
    <citation type="submission" date="2024-08" db="EMBL/GenBank/DDBJ databases">
        <authorList>
            <person name="Lu H."/>
        </authorList>
    </citation>
    <scope>NUCLEOTIDE SEQUENCE [LARGE SCALE GENOMIC DNA]</scope>
    <source>
        <strain evidence="11 12">LYH14W</strain>
    </source>
</reference>
<comment type="subcellular location">
    <subcellularLocation>
        <location evidence="1">Cell membrane</location>
        <topology evidence="1">Multi-pass membrane protein</topology>
    </subcellularLocation>
</comment>
<organism evidence="11 12">
    <name type="scientific">Pelomonas parva</name>
    <dbReference type="NCBI Taxonomy" id="3299032"/>
    <lineage>
        <taxon>Bacteria</taxon>
        <taxon>Pseudomonadati</taxon>
        <taxon>Pseudomonadota</taxon>
        <taxon>Betaproteobacteria</taxon>
        <taxon>Burkholderiales</taxon>
        <taxon>Sphaerotilaceae</taxon>
        <taxon>Roseateles</taxon>
    </lineage>
</organism>
<dbReference type="SMART" id="SM00382">
    <property type="entry name" value="AAA"/>
    <property type="match status" value="1"/>
</dbReference>
<evidence type="ECO:0000256" key="7">
    <source>
        <dbReference type="ARBA" id="ARBA00022989"/>
    </source>
</evidence>
<proteinExistence type="predicted"/>
<feature type="transmembrane region" description="Helical" evidence="9">
    <location>
        <begin position="31"/>
        <end position="52"/>
    </location>
</feature>
<evidence type="ECO:0000256" key="2">
    <source>
        <dbReference type="ARBA" id="ARBA00022448"/>
    </source>
</evidence>
<keyword evidence="8 9" id="KW-0472">Membrane</keyword>
<comment type="caution">
    <text evidence="11">The sequence shown here is derived from an EMBL/GenBank/DDBJ whole genome shotgun (WGS) entry which is preliminary data.</text>
</comment>
<evidence type="ECO:0000256" key="6">
    <source>
        <dbReference type="ARBA" id="ARBA00022840"/>
    </source>
</evidence>
<evidence type="ECO:0000256" key="4">
    <source>
        <dbReference type="ARBA" id="ARBA00022692"/>
    </source>
</evidence>
<dbReference type="PANTHER" id="PTHR45772">
    <property type="entry name" value="CONSERVED COMPONENT OF ABC TRANSPORTER FOR NATURAL AMINO ACIDS-RELATED"/>
    <property type="match status" value="1"/>
</dbReference>
<accession>A0ABW7F2F3</accession>
<evidence type="ECO:0000256" key="3">
    <source>
        <dbReference type="ARBA" id="ARBA00022475"/>
    </source>
</evidence>
<dbReference type="PROSITE" id="PS50893">
    <property type="entry name" value="ABC_TRANSPORTER_2"/>
    <property type="match status" value="1"/>
</dbReference>
<dbReference type="InterPro" id="IPR027417">
    <property type="entry name" value="P-loop_NTPase"/>
</dbReference>
<dbReference type="Proteomes" id="UP001606210">
    <property type="component" value="Unassembled WGS sequence"/>
</dbReference>
<keyword evidence="3" id="KW-1003">Cell membrane</keyword>